<keyword evidence="2" id="KW-0812">Transmembrane</keyword>
<reference evidence="4" key="2">
    <citation type="submission" date="2021-05" db="UniProtKB">
        <authorList>
            <consortium name="EnsemblPlants"/>
        </authorList>
    </citation>
    <scope>IDENTIFICATION</scope>
    <source>
        <strain evidence="4">subsp. malaccensis</strain>
    </source>
</reference>
<dbReference type="Proteomes" id="UP000012960">
    <property type="component" value="Unplaced"/>
</dbReference>
<evidence type="ECO:0000256" key="2">
    <source>
        <dbReference type="SAM" id="Phobius"/>
    </source>
</evidence>
<dbReference type="InParanoid" id="A0A804J375"/>
<gene>
    <name evidence="3" type="ORF">GSMUA_263350.1</name>
</gene>
<keyword evidence="2" id="KW-1133">Transmembrane helix</keyword>
<dbReference type="AlphaFoldDB" id="A0A804J375"/>
<dbReference type="PANTHER" id="PTHR36595:SF1">
    <property type="entry name" value="TRANSMEMBRANE PROTEIN"/>
    <property type="match status" value="1"/>
</dbReference>
<proteinExistence type="predicted"/>
<dbReference type="OrthoDB" id="680179at2759"/>
<organism evidence="4 5">
    <name type="scientific">Musa acuminata subsp. malaccensis</name>
    <name type="common">Wild banana</name>
    <name type="synonym">Musa malaccensis</name>
    <dbReference type="NCBI Taxonomy" id="214687"/>
    <lineage>
        <taxon>Eukaryota</taxon>
        <taxon>Viridiplantae</taxon>
        <taxon>Streptophyta</taxon>
        <taxon>Embryophyta</taxon>
        <taxon>Tracheophyta</taxon>
        <taxon>Spermatophyta</taxon>
        <taxon>Magnoliopsida</taxon>
        <taxon>Liliopsida</taxon>
        <taxon>Zingiberales</taxon>
        <taxon>Musaceae</taxon>
        <taxon>Musa</taxon>
    </lineage>
</organism>
<evidence type="ECO:0000313" key="3">
    <source>
        <dbReference type="EMBL" id="CAG1838158.1"/>
    </source>
</evidence>
<sequence>MLSCKEELMPRSASTSFLAFCVCHLIVAILLLISSSNGVTERSLPTIDDDDRVRGPAPSTSGFGGPDEKNGDDSNGEDDELRKRAEEFIEKMNSVWRAERKKMLR</sequence>
<feature type="transmembrane region" description="Helical" evidence="2">
    <location>
        <begin position="12"/>
        <end position="33"/>
    </location>
</feature>
<dbReference type="EnsemblPlants" id="Ma05_t11050.1">
    <property type="protein sequence ID" value="Ma05_p11050.1"/>
    <property type="gene ID" value="Ma05_g11050"/>
</dbReference>
<dbReference type="PANTHER" id="PTHR36595">
    <property type="entry name" value="TRANSMEMBRANE PROTEIN"/>
    <property type="match status" value="1"/>
</dbReference>
<evidence type="ECO:0000313" key="4">
    <source>
        <dbReference type="EnsemblPlants" id="Ma05_p11050.1"/>
    </source>
</evidence>
<dbReference type="KEGG" id="mus:103984782"/>
<keyword evidence="2" id="KW-0472">Membrane</keyword>
<feature type="region of interest" description="Disordered" evidence="1">
    <location>
        <begin position="40"/>
        <end position="84"/>
    </location>
</feature>
<evidence type="ECO:0000256" key="1">
    <source>
        <dbReference type="SAM" id="MobiDB-lite"/>
    </source>
</evidence>
<reference evidence="3" key="1">
    <citation type="submission" date="2021-03" db="EMBL/GenBank/DDBJ databases">
        <authorList>
            <consortium name="Genoscope - CEA"/>
            <person name="William W."/>
        </authorList>
    </citation>
    <scope>NUCLEOTIDE SEQUENCE</scope>
    <source>
        <strain evidence="3">Doubled-haploid Pahang</strain>
    </source>
</reference>
<dbReference type="Gramene" id="Ma05_t11050.1">
    <property type="protein sequence ID" value="Ma05_p11050.1"/>
    <property type="gene ID" value="Ma05_g11050"/>
</dbReference>
<dbReference type="OMA" id="CKEELMP"/>
<dbReference type="EMBL" id="HG996470">
    <property type="protein sequence ID" value="CAG1838158.1"/>
    <property type="molecule type" value="Genomic_DNA"/>
</dbReference>
<evidence type="ECO:0000313" key="5">
    <source>
        <dbReference type="Proteomes" id="UP000012960"/>
    </source>
</evidence>
<name>A0A804J375_MUSAM</name>
<keyword evidence="5" id="KW-1185">Reference proteome</keyword>
<protein>
    <submittedName>
        <fullName evidence="3">(wild Malaysian banana) hypothetical protein</fullName>
    </submittedName>
</protein>
<accession>A0A804J375</accession>